<evidence type="ECO:0000256" key="1">
    <source>
        <dbReference type="ARBA" id="ARBA00001936"/>
    </source>
</evidence>
<dbReference type="PROSITE" id="PS51462">
    <property type="entry name" value="NUDIX"/>
    <property type="match status" value="1"/>
</dbReference>
<dbReference type="InterPro" id="IPR015797">
    <property type="entry name" value="NUDIX_hydrolase-like_dom_sf"/>
</dbReference>
<keyword evidence="4" id="KW-0378">Hydrolase</keyword>
<proteinExistence type="predicted"/>
<dbReference type="RefSeq" id="XP_067151384.1">
    <property type="nucleotide sequence ID" value="XM_067295283.1"/>
</dbReference>
<evidence type="ECO:0000259" key="7">
    <source>
        <dbReference type="PROSITE" id="PS51462"/>
    </source>
</evidence>
<evidence type="ECO:0000256" key="4">
    <source>
        <dbReference type="ARBA" id="ARBA00022801"/>
    </source>
</evidence>
<evidence type="ECO:0000313" key="9">
    <source>
        <dbReference type="RefSeq" id="XP_067151384.1"/>
    </source>
</evidence>
<dbReference type="InterPro" id="IPR000086">
    <property type="entry name" value="NUDIX_hydrolase_dom"/>
</dbReference>
<dbReference type="Proteomes" id="UP001652627">
    <property type="component" value="Chromosome 4"/>
</dbReference>
<dbReference type="CDD" id="cd03426">
    <property type="entry name" value="NUDIX_CoAse_Nudt7"/>
    <property type="match status" value="1"/>
</dbReference>
<evidence type="ECO:0000256" key="5">
    <source>
        <dbReference type="ARBA" id="ARBA00022842"/>
    </source>
</evidence>
<evidence type="ECO:0000256" key="3">
    <source>
        <dbReference type="ARBA" id="ARBA00022723"/>
    </source>
</evidence>
<dbReference type="GeneID" id="106487940"/>
<dbReference type="Pfam" id="PF00293">
    <property type="entry name" value="NUDIX"/>
    <property type="match status" value="1"/>
</dbReference>
<keyword evidence="5" id="KW-0460">Magnesium</keyword>
<evidence type="ECO:0000256" key="6">
    <source>
        <dbReference type="ARBA" id="ARBA00023211"/>
    </source>
</evidence>
<evidence type="ECO:0000256" key="2">
    <source>
        <dbReference type="ARBA" id="ARBA00001946"/>
    </source>
</evidence>
<accession>A0ABM4EFA3</accession>
<keyword evidence="8" id="KW-1185">Reference proteome</keyword>
<feature type="domain" description="Nudix hydrolase" evidence="7">
    <location>
        <begin position="35"/>
        <end position="182"/>
    </location>
</feature>
<keyword evidence="6" id="KW-0464">Manganese</keyword>
<dbReference type="PANTHER" id="PTHR12992">
    <property type="entry name" value="NUDIX HYDROLASE"/>
    <property type="match status" value="1"/>
</dbReference>
<comment type="cofactor">
    <cofactor evidence="2">
        <name>Mg(2+)</name>
        <dbReference type="ChEBI" id="CHEBI:18420"/>
    </cofactor>
</comment>
<dbReference type="SUPFAM" id="SSF55811">
    <property type="entry name" value="Nudix"/>
    <property type="match status" value="1"/>
</dbReference>
<dbReference type="Gene3D" id="3.90.79.10">
    <property type="entry name" value="Nucleoside Triphosphate Pyrophosphohydrolase"/>
    <property type="match status" value="1"/>
</dbReference>
<organism evidence="8 9">
    <name type="scientific">Apteryx mantelli</name>
    <name type="common">North Island brown kiwi</name>
    <dbReference type="NCBI Taxonomy" id="2696672"/>
    <lineage>
        <taxon>Eukaryota</taxon>
        <taxon>Metazoa</taxon>
        <taxon>Chordata</taxon>
        <taxon>Craniata</taxon>
        <taxon>Vertebrata</taxon>
        <taxon>Euteleostomi</taxon>
        <taxon>Archelosauria</taxon>
        <taxon>Archosauria</taxon>
        <taxon>Dinosauria</taxon>
        <taxon>Saurischia</taxon>
        <taxon>Theropoda</taxon>
        <taxon>Coelurosauria</taxon>
        <taxon>Aves</taxon>
        <taxon>Palaeognathae</taxon>
        <taxon>Apterygiformes</taxon>
        <taxon>Apterygidae</taxon>
        <taxon>Apteryx</taxon>
    </lineage>
</organism>
<gene>
    <name evidence="9" type="primary">NUDT8</name>
</gene>
<dbReference type="PANTHER" id="PTHR12992:SF11">
    <property type="entry name" value="MITOCHONDRIAL COENZYME A DIPHOSPHATASE NUDT8"/>
    <property type="match status" value="1"/>
</dbReference>
<dbReference type="InterPro" id="IPR045121">
    <property type="entry name" value="CoAse"/>
</dbReference>
<protein>
    <submittedName>
        <fullName evidence="9">Mitochondrial coenzyme A diphosphatase NUDT8</fullName>
    </submittedName>
</protein>
<evidence type="ECO:0000313" key="8">
    <source>
        <dbReference type="Proteomes" id="UP001652627"/>
    </source>
</evidence>
<comment type="cofactor">
    <cofactor evidence="1">
        <name>Mn(2+)</name>
        <dbReference type="ChEBI" id="CHEBI:29035"/>
    </cofactor>
</comment>
<sequence>MLGPGGAAAARGYLSGGSERRCRARLAAAAAAAAGRAAAAAAAVLVPLCAVRGRPALLFTLRSRAMGGAHSGDVSFPGGKRDPADGDAVATALRETREELGLALGPERVWGLLRAVPDRRGMMVAPVLANLGPLEDVTLTPNPQEVEEVFTVPLAHLLQAENQGYTHFRSKGRYSYTLPVFLNGPYKVWGLTAIITELTLELLAPDLYRRKTRALWVPLGHSGHTLLIGRRMLLGNWGSPGAGATVPPSAVLPALSHGARVVLRPWLMSHLVIEQIKVQCFKPLASQPPNLEVWGPSAPAPRGSSELSSQTKVVVVVGSLPSLVQGRATLA</sequence>
<reference evidence="9" key="1">
    <citation type="submission" date="2025-08" db="UniProtKB">
        <authorList>
            <consortium name="RefSeq"/>
        </authorList>
    </citation>
    <scope>IDENTIFICATION</scope>
    <source>
        <tissue evidence="9">Blood</tissue>
    </source>
</reference>
<name>A0ABM4EFA3_9AVES</name>
<keyword evidence="3" id="KW-0479">Metal-binding</keyword>